<accession>A0A0E9QBU5</accession>
<reference evidence="1" key="1">
    <citation type="submission" date="2014-11" db="EMBL/GenBank/DDBJ databases">
        <authorList>
            <person name="Amaro Gonzalez C."/>
        </authorList>
    </citation>
    <scope>NUCLEOTIDE SEQUENCE</scope>
</reference>
<protein>
    <submittedName>
        <fullName evidence="1">Uncharacterized protein</fullName>
    </submittedName>
</protein>
<evidence type="ECO:0000313" key="1">
    <source>
        <dbReference type="EMBL" id="JAH13578.1"/>
    </source>
</evidence>
<proteinExistence type="predicted"/>
<reference evidence="1" key="2">
    <citation type="journal article" date="2015" name="Fish Shellfish Immunol.">
        <title>Early steps in the European eel (Anguilla anguilla)-Vibrio vulnificus interaction in the gills: Role of the RtxA13 toxin.</title>
        <authorList>
            <person name="Callol A."/>
            <person name="Pajuelo D."/>
            <person name="Ebbesson L."/>
            <person name="Teles M."/>
            <person name="MacKenzie S."/>
            <person name="Amaro C."/>
        </authorList>
    </citation>
    <scope>NUCLEOTIDE SEQUENCE</scope>
</reference>
<dbReference type="EMBL" id="GBXM01094999">
    <property type="protein sequence ID" value="JAH13578.1"/>
    <property type="molecule type" value="Transcribed_RNA"/>
</dbReference>
<name>A0A0E9QBU5_ANGAN</name>
<dbReference type="AlphaFoldDB" id="A0A0E9QBU5"/>
<dbReference type="EMBL" id="GBXM01102672">
    <property type="protein sequence ID" value="JAH05905.1"/>
    <property type="molecule type" value="Transcribed_RNA"/>
</dbReference>
<organism evidence="1">
    <name type="scientific">Anguilla anguilla</name>
    <name type="common">European freshwater eel</name>
    <name type="synonym">Muraena anguilla</name>
    <dbReference type="NCBI Taxonomy" id="7936"/>
    <lineage>
        <taxon>Eukaryota</taxon>
        <taxon>Metazoa</taxon>
        <taxon>Chordata</taxon>
        <taxon>Craniata</taxon>
        <taxon>Vertebrata</taxon>
        <taxon>Euteleostomi</taxon>
        <taxon>Actinopterygii</taxon>
        <taxon>Neopterygii</taxon>
        <taxon>Teleostei</taxon>
        <taxon>Anguilliformes</taxon>
        <taxon>Anguillidae</taxon>
        <taxon>Anguilla</taxon>
    </lineage>
</organism>
<sequence>MSKPINVKINREPLSDVKC</sequence>